<keyword evidence="2" id="KW-1185">Reference proteome</keyword>
<dbReference type="InterPro" id="IPR013783">
    <property type="entry name" value="Ig-like_fold"/>
</dbReference>
<organism evidence="1 2">
    <name type="scientific">Knoellia aerolata DSM 18566</name>
    <dbReference type="NCBI Taxonomy" id="1385519"/>
    <lineage>
        <taxon>Bacteria</taxon>
        <taxon>Bacillati</taxon>
        <taxon>Actinomycetota</taxon>
        <taxon>Actinomycetes</taxon>
        <taxon>Micrococcales</taxon>
        <taxon>Intrasporangiaceae</taxon>
        <taxon>Knoellia</taxon>
    </lineage>
</organism>
<dbReference type="EMBL" id="AVPL01000095">
    <property type="protein sequence ID" value="KGN38000.1"/>
    <property type="molecule type" value="Genomic_DNA"/>
</dbReference>
<dbReference type="GO" id="GO:0005975">
    <property type="term" value="P:carbohydrate metabolic process"/>
    <property type="evidence" value="ECO:0007669"/>
    <property type="project" value="UniProtKB-ARBA"/>
</dbReference>
<protein>
    <submittedName>
        <fullName evidence="1">Uncharacterized protein</fullName>
    </submittedName>
</protein>
<dbReference type="Proteomes" id="UP000030013">
    <property type="component" value="Unassembled WGS sequence"/>
</dbReference>
<dbReference type="STRING" id="1385519.N801_00325"/>
<accession>A0A0A0JKT8</accession>
<reference evidence="1 2" key="1">
    <citation type="submission" date="2013-08" db="EMBL/GenBank/DDBJ databases">
        <title>The genome sequence of Knoellia aerolata.</title>
        <authorList>
            <person name="Zhu W."/>
            <person name="Wang G."/>
        </authorList>
    </citation>
    <scope>NUCLEOTIDE SEQUENCE [LARGE SCALE GENOMIC DNA]</scope>
    <source>
        <strain evidence="1 2">DSM 18566</strain>
    </source>
</reference>
<dbReference type="Gene3D" id="2.60.40.10">
    <property type="entry name" value="Immunoglobulins"/>
    <property type="match status" value="1"/>
</dbReference>
<name>A0A0A0JKT8_9MICO</name>
<sequence>MTTSTTKEHAMPALIDLDTQVTFVTDPVNPCGGEDFTVTWQEVNLGDEASENYQDIFDMDDAGSGDSQTLDCDGLQPGQSATRTLTFNLPAGDYTMNVVVNARGPLFFGNVIIEDCE</sequence>
<dbReference type="OrthoDB" id="4762381at2"/>
<evidence type="ECO:0000313" key="1">
    <source>
        <dbReference type="EMBL" id="KGN38000.1"/>
    </source>
</evidence>
<proteinExistence type="predicted"/>
<comment type="caution">
    <text evidence="1">The sequence shown here is derived from an EMBL/GenBank/DDBJ whole genome shotgun (WGS) entry which is preliminary data.</text>
</comment>
<evidence type="ECO:0000313" key="2">
    <source>
        <dbReference type="Proteomes" id="UP000030013"/>
    </source>
</evidence>
<dbReference type="AlphaFoldDB" id="A0A0A0JKT8"/>
<gene>
    <name evidence="1" type="ORF">N801_00325</name>
</gene>